<name>A0A3E1KCN8_9GAMM</name>
<keyword evidence="5" id="KW-1185">Reference proteome</keyword>
<proteinExistence type="predicted"/>
<dbReference type="AlphaFoldDB" id="A0A3E1KCN8"/>
<dbReference type="GO" id="GO:0006178">
    <property type="term" value="P:guanine salvage"/>
    <property type="evidence" value="ECO:0007669"/>
    <property type="project" value="TreeGrafter"/>
</dbReference>
<organism evidence="4 5">
    <name type="scientific">Wenzhouxiangella sediminis</name>
    <dbReference type="NCBI Taxonomy" id="1792836"/>
    <lineage>
        <taxon>Bacteria</taxon>
        <taxon>Pseudomonadati</taxon>
        <taxon>Pseudomonadota</taxon>
        <taxon>Gammaproteobacteria</taxon>
        <taxon>Chromatiales</taxon>
        <taxon>Wenzhouxiangellaceae</taxon>
        <taxon>Wenzhouxiangella</taxon>
    </lineage>
</organism>
<gene>
    <name evidence="4" type="ORF">DZC52_00960</name>
</gene>
<dbReference type="CDD" id="cd06223">
    <property type="entry name" value="PRTases_typeI"/>
    <property type="match status" value="1"/>
</dbReference>
<dbReference type="GO" id="GO:0000287">
    <property type="term" value="F:magnesium ion binding"/>
    <property type="evidence" value="ECO:0007669"/>
    <property type="project" value="TreeGrafter"/>
</dbReference>
<comment type="catalytic activity">
    <reaction evidence="2">
        <text>IMP + diphosphate = hypoxanthine + 5-phospho-alpha-D-ribose 1-diphosphate</text>
        <dbReference type="Rhea" id="RHEA:17973"/>
        <dbReference type="ChEBI" id="CHEBI:17368"/>
        <dbReference type="ChEBI" id="CHEBI:33019"/>
        <dbReference type="ChEBI" id="CHEBI:58017"/>
        <dbReference type="ChEBI" id="CHEBI:58053"/>
        <dbReference type="EC" id="2.4.2.8"/>
    </reaction>
    <physiologicalReaction direction="right-to-left" evidence="2">
        <dbReference type="Rhea" id="RHEA:17975"/>
    </physiologicalReaction>
</comment>
<dbReference type="InterPro" id="IPR050408">
    <property type="entry name" value="HGPRT"/>
</dbReference>
<dbReference type="GO" id="GO:0046100">
    <property type="term" value="P:hypoxanthine metabolic process"/>
    <property type="evidence" value="ECO:0007669"/>
    <property type="project" value="TreeGrafter"/>
</dbReference>
<dbReference type="EC" id="2.4.2.8" evidence="4"/>
<dbReference type="Proteomes" id="UP000260351">
    <property type="component" value="Unassembled WGS sequence"/>
</dbReference>
<dbReference type="Gene3D" id="3.40.50.2020">
    <property type="match status" value="1"/>
</dbReference>
<dbReference type="EMBL" id="QUZK01000004">
    <property type="protein sequence ID" value="RFF32722.1"/>
    <property type="molecule type" value="Genomic_DNA"/>
</dbReference>
<comment type="caution">
    <text evidence="4">The sequence shown here is derived from an EMBL/GenBank/DDBJ whole genome shotgun (WGS) entry which is preliminary data.</text>
</comment>
<comment type="catalytic activity">
    <reaction evidence="1">
        <text>GMP + diphosphate = guanine + 5-phospho-alpha-D-ribose 1-diphosphate</text>
        <dbReference type="Rhea" id="RHEA:25424"/>
        <dbReference type="ChEBI" id="CHEBI:16235"/>
        <dbReference type="ChEBI" id="CHEBI:33019"/>
        <dbReference type="ChEBI" id="CHEBI:58017"/>
        <dbReference type="ChEBI" id="CHEBI:58115"/>
        <dbReference type="EC" id="2.4.2.8"/>
    </reaction>
    <physiologicalReaction direction="right-to-left" evidence="1">
        <dbReference type="Rhea" id="RHEA:25426"/>
    </physiologicalReaction>
</comment>
<reference evidence="4 5" key="1">
    <citation type="submission" date="2018-08" db="EMBL/GenBank/DDBJ databases">
        <title>Wenzhouxiangella salilacus sp. nov., a novel bacterium isolated from a saline lake in Xinjiang Province, China.</title>
        <authorList>
            <person name="Han S."/>
        </authorList>
    </citation>
    <scope>NUCLEOTIDE SEQUENCE [LARGE SCALE GENOMIC DNA]</scope>
    <source>
        <strain evidence="4 5">XDB06</strain>
    </source>
</reference>
<dbReference type="SUPFAM" id="SSF53271">
    <property type="entry name" value="PRTase-like"/>
    <property type="match status" value="1"/>
</dbReference>
<keyword evidence="4" id="KW-0328">Glycosyltransferase</keyword>
<dbReference type="InterPro" id="IPR029057">
    <property type="entry name" value="PRTase-like"/>
</dbReference>
<dbReference type="GO" id="GO:0004422">
    <property type="term" value="F:hypoxanthine phosphoribosyltransferase activity"/>
    <property type="evidence" value="ECO:0007669"/>
    <property type="project" value="TreeGrafter"/>
</dbReference>
<accession>A0A3E1KCN8</accession>
<protein>
    <submittedName>
        <fullName evidence="4">Hypoxanthine-guanine phosphoribosyltransferase</fullName>
        <ecNumber evidence="4">2.4.2.8</ecNumber>
    </submittedName>
</protein>
<dbReference type="GO" id="GO:0032264">
    <property type="term" value="P:IMP salvage"/>
    <property type="evidence" value="ECO:0007669"/>
    <property type="project" value="TreeGrafter"/>
</dbReference>
<dbReference type="GO" id="GO:0005829">
    <property type="term" value="C:cytosol"/>
    <property type="evidence" value="ECO:0007669"/>
    <property type="project" value="TreeGrafter"/>
</dbReference>
<keyword evidence="4" id="KW-0808">Transferase</keyword>
<dbReference type="Pfam" id="PF00156">
    <property type="entry name" value="Pribosyltran"/>
    <property type="match status" value="1"/>
</dbReference>
<evidence type="ECO:0000256" key="2">
    <source>
        <dbReference type="ARBA" id="ARBA00049402"/>
    </source>
</evidence>
<dbReference type="GO" id="GO:0052657">
    <property type="term" value="F:guanine phosphoribosyltransferase activity"/>
    <property type="evidence" value="ECO:0007669"/>
    <property type="project" value="RHEA"/>
</dbReference>
<dbReference type="InterPro" id="IPR000836">
    <property type="entry name" value="PRTase_dom"/>
</dbReference>
<dbReference type="PANTHER" id="PTHR43340">
    <property type="entry name" value="HYPOXANTHINE-GUANINE PHOSPHORIBOSYLTRANSFERASE"/>
    <property type="match status" value="1"/>
</dbReference>
<feature type="domain" description="Phosphoribosyltransferase" evidence="3">
    <location>
        <begin position="51"/>
        <end position="171"/>
    </location>
</feature>
<evidence type="ECO:0000256" key="1">
    <source>
        <dbReference type="ARBA" id="ARBA00048811"/>
    </source>
</evidence>
<evidence type="ECO:0000259" key="3">
    <source>
        <dbReference type="Pfam" id="PF00156"/>
    </source>
</evidence>
<evidence type="ECO:0000313" key="4">
    <source>
        <dbReference type="EMBL" id="RFF32722.1"/>
    </source>
</evidence>
<sequence>MSVETVKTMPDSMTDNPHWPQGAECLFSAEEVGDALDAQAERLGRIAGRDEVLSIVALMKGGMYPAIELARRLDNALRLDYVHATRYREATSGGEIHWAHWPEDFSPGDHVVLVDDIFDEGYTMAAVADRLRQQGVHRVTTVVLVRKHHDRGLDRDWVDDHALEVPDRYVFGCGMDYQGLWRQLDGIWALPR</sequence>
<dbReference type="PANTHER" id="PTHR43340:SF1">
    <property type="entry name" value="HYPOXANTHINE PHOSPHORIBOSYLTRANSFERASE"/>
    <property type="match status" value="1"/>
</dbReference>
<evidence type="ECO:0000313" key="5">
    <source>
        <dbReference type="Proteomes" id="UP000260351"/>
    </source>
</evidence>
<dbReference type="GO" id="GO:0032263">
    <property type="term" value="P:GMP salvage"/>
    <property type="evidence" value="ECO:0007669"/>
    <property type="project" value="TreeGrafter"/>
</dbReference>